<evidence type="ECO:0000259" key="1">
    <source>
        <dbReference type="Pfam" id="PF05732"/>
    </source>
</evidence>
<dbReference type="EMBL" id="AY312235">
    <property type="protein sequence ID" value="AAQ84072.1"/>
    <property type="molecule type" value="Genomic_DNA"/>
</dbReference>
<dbReference type="Pfam" id="PF05732">
    <property type="entry name" value="RepL"/>
    <property type="match status" value="1"/>
</dbReference>
<dbReference type="RefSeq" id="WP_011161228.1">
    <property type="nucleotide sequence ID" value="NC_005323.1"/>
</dbReference>
<keyword evidence="2" id="KW-0614">Plasmid</keyword>
<protein>
    <submittedName>
        <fullName evidence="2">Putative rolling circle replication protein</fullName>
    </submittedName>
</protein>
<dbReference type="GO" id="GO:0006260">
    <property type="term" value="P:DNA replication"/>
    <property type="evidence" value="ECO:0007669"/>
    <property type="project" value="InterPro"/>
</dbReference>
<name>Q6W4W8_STRTR</name>
<reference evidence="2" key="1">
    <citation type="journal article" date="2004" name="Plasmid">
        <title>Characterization of a theta-replicating plasmid from Streptococcus thermophilus.</title>
        <authorList>
            <person name="Turgeon N."/>
            <person name="Frenette M."/>
            <person name="Moineau S."/>
        </authorList>
    </citation>
    <scope>NUCLEOTIDE SEQUENCE</scope>
    <source>
        <strain evidence="2">SMQ-173</strain>
        <plasmid evidence="2">pSMQ173b</plasmid>
    </source>
</reference>
<proteinExistence type="predicted"/>
<evidence type="ECO:0000313" key="2">
    <source>
        <dbReference type="EMBL" id="AAQ84072.1"/>
    </source>
</evidence>
<dbReference type="InterPro" id="IPR036388">
    <property type="entry name" value="WH-like_DNA-bd_sf"/>
</dbReference>
<geneLocation type="plasmid" evidence="2">
    <name>pSMQ173b</name>
</geneLocation>
<dbReference type="AlphaFoldDB" id="Q6W4W8"/>
<organism evidence="2">
    <name type="scientific">Streptococcus thermophilus</name>
    <dbReference type="NCBI Taxonomy" id="1308"/>
    <lineage>
        <taxon>Bacteria</taxon>
        <taxon>Bacillati</taxon>
        <taxon>Bacillota</taxon>
        <taxon>Bacilli</taxon>
        <taxon>Lactobacillales</taxon>
        <taxon>Streptococcaceae</taxon>
        <taxon>Streptococcus</taxon>
    </lineage>
</organism>
<feature type="domain" description="Plasmid replication protein RepL" evidence="1">
    <location>
        <begin position="14"/>
        <end position="106"/>
    </location>
</feature>
<accession>Q6W4W8</accession>
<dbReference type="Gene3D" id="1.10.10.10">
    <property type="entry name" value="Winged helix-like DNA-binding domain superfamily/Winged helix DNA-binding domain"/>
    <property type="match status" value="1"/>
</dbReference>
<dbReference type="InterPro" id="IPR008813">
    <property type="entry name" value="Plasmid_replication_RepL"/>
</dbReference>
<sequence>MSKYKRKLNIKWFATTKLGIEELAKNTDFSLTSSDFRLLFYLLSKIDEDNLATLPKQKDISTEINISVRKISEGLRRLHEAKIIVKSGKPKTYFINPAFFYTGGAQVLELKQEDFDSNFAPKVDTYTPIADAAELERQLQTNPYLY</sequence>
<dbReference type="GO" id="GO:0006276">
    <property type="term" value="P:plasmid maintenance"/>
    <property type="evidence" value="ECO:0007669"/>
    <property type="project" value="InterPro"/>
</dbReference>